<dbReference type="Gramene" id="ONIVA11G20410.1">
    <property type="protein sequence ID" value="ONIVA11G20410.1"/>
    <property type="gene ID" value="ONIVA11G20410"/>
</dbReference>
<evidence type="ECO:0000313" key="2">
    <source>
        <dbReference type="EnsemblPlants" id="ONIVA11G20410.1"/>
    </source>
</evidence>
<evidence type="ECO:0000256" key="1">
    <source>
        <dbReference type="SAM" id="MobiDB-lite"/>
    </source>
</evidence>
<proteinExistence type="predicted"/>
<organism evidence="2">
    <name type="scientific">Oryza nivara</name>
    <name type="common">Indian wild rice</name>
    <name type="synonym">Oryza sativa f. spontanea</name>
    <dbReference type="NCBI Taxonomy" id="4536"/>
    <lineage>
        <taxon>Eukaryota</taxon>
        <taxon>Viridiplantae</taxon>
        <taxon>Streptophyta</taxon>
        <taxon>Embryophyta</taxon>
        <taxon>Tracheophyta</taxon>
        <taxon>Spermatophyta</taxon>
        <taxon>Magnoliopsida</taxon>
        <taxon>Liliopsida</taxon>
        <taxon>Poales</taxon>
        <taxon>Poaceae</taxon>
        <taxon>BOP clade</taxon>
        <taxon>Oryzoideae</taxon>
        <taxon>Oryzeae</taxon>
        <taxon>Oryzinae</taxon>
        <taxon>Oryza</taxon>
    </lineage>
</organism>
<dbReference type="HOGENOM" id="CLU_2726510_0_0_1"/>
<dbReference type="EnsemblPlants" id="ONIVA11G20410.1">
    <property type="protein sequence ID" value="ONIVA11G20410.1"/>
    <property type="gene ID" value="ONIVA11G20410"/>
</dbReference>
<accession>A0A0E0J4J6</accession>
<reference evidence="2" key="1">
    <citation type="submission" date="2015-04" db="UniProtKB">
        <authorList>
            <consortium name="EnsemblPlants"/>
        </authorList>
    </citation>
    <scope>IDENTIFICATION</scope>
    <source>
        <strain evidence="2">SL10</strain>
    </source>
</reference>
<reference evidence="2" key="2">
    <citation type="submission" date="2018-04" db="EMBL/GenBank/DDBJ databases">
        <title>OnivRS2 (Oryza nivara Reference Sequence Version 2).</title>
        <authorList>
            <person name="Zhang J."/>
            <person name="Kudrna D."/>
            <person name="Lee S."/>
            <person name="Talag J."/>
            <person name="Rajasekar S."/>
            <person name="Welchert J."/>
            <person name="Hsing Y.-I."/>
            <person name="Wing R.A."/>
        </authorList>
    </citation>
    <scope>NUCLEOTIDE SEQUENCE [LARGE SCALE GENOMIC DNA]</scope>
    <source>
        <strain evidence="2">SL10</strain>
    </source>
</reference>
<evidence type="ECO:0000313" key="3">
    <source>
        <dbReference type="Proteomes" id="UP000006591"/>
    </source>
</evidence>
<keyword evidence="3" id="KW-1185">Reference proteome</keyword>
<name>A0A0E0J4J6_ORYNI</name>
<sequence>MWFVHRDISQRKWSTEDTASDKSRWVVTLFHNSDLKQQADEADTKESDGDGGRKERCVRANMTSIPIVPLMN</sequence>
<dbReference type="AlphaFoldDB" id="A0A0E0J4J6"/>
<protein>
    <submittedName>
        <fullName evidence="2">Uncharacterized protein</fullName>
    </submittedName>
</protein>
<dbReference type="OMA" id="MWFVHRD"/>
<feature type="region of interest" description="Disordered" evidence="1">
    <location>
        <begin position="36"/>
        <end position="56"/>
    </location>
</feature>
<dbReference type="Proteomes" id="UP000006591">
    <property type="component" value="Chromosome 11"/>
</dbReference>